<dbReference type="Proteomes" id="UP000077266">
    <property type="component" value="Unassembled WGS sequence"/>
</dbReference>
<gene>
    <name evidence="2" type="ORF">EXIGLDRAFT_725227</name>
</gene>
<organism evidence="2 3">
    <name type="scientific">Exidia glandulosa HHB12029</name>
    <dbReference type="NCBI Taxonomy" id="1314781"/>
    <lineage>
        <taxon>Eukaryota</taxon>
        <taxon>Fungi</taxon>
        <taxon>Dikarya</taxon>
        <taxon>Basidiomycota</taxon>
        <taxon>Agaricomycotina</taxon>
        <taxon>Agaricomycetes</taxon>
        <taxon>Auriculariales</taxon>
        <taxon>Exidiaceae</taxon>
        <taxon>Exidia</taxon>
    </lineage>
</organism>
<evidence type="ECO:0000313" key="2">
    <source>
        <dbReference type="EMBL" id="KZV86045.1"/>
    </source>
</evidence>
<keyword evidence="1" id="KW-0732">Signal</keyword>
<dbReference type="AlphaFoldDB" id="A0A165E4A5"/>
<evidence type="ECO:0000313" key="3">
    <source>
        <dbReference type="Proteomes" id="UP000077266"/>
    </source>
</evidence>
<keyword evidence="3" id="KW-1185">Reference proteome</keyword>
<feature type="signal peptide" evidence="1">
    <location>
        <begin position="1"/>
        <end position="18"/>
    </location>
</feature>
<proteinExistence type="predicted"/>
<dbReference type="InParanoid" id="A0A165E4A5"/>
<name>A0A165E4A5_EXIGL</name>
<dbReference type="EMBL" id="KV426168">
    <property type="protein sequence ID" value="KZV86045.1"/>
    <property type="molecule type" value="Genomic_DNA"/>
</dbReference>
<accession>A0A165E4A5</accession>
<feature type="chain" id="PRO_5007856984" evidence="1">
    <location>
        <begin position="19"/>
        <end position="51"/>
    </location>
</feature>
<protein>
    <submittedName>
        <fullName evidence="2">Uncharacterized protein</fullName>
    </submittedName>
</protein>
<evidence type="ECO:0000256" key="1">
    <source>
        <dbReference type="SAM" id="SignalP"/>
    </source>
</evidence>
<reference evidence="2 3" key="1">
    <citation type="journal article" date="2016" name="Mol. Biol. Evol.">
        <title>Comparative Genomics of Early-Diverging Mushroom-Forming Fungi Provides Insights into the Origins of Lignocellulose Decay Capabilities.</title>
        <authorList>
            <person name="Nagy L.G."/>
            <person name="Riley R."/>
            <person name="Tritt A."/>
            <person name="Adam C."/>
            <person name="Daum C."/>
            <person name="Floudas D."/>
            <person name="Sun H."/>
            <person name="Yadav J.S."/>
            <person name="Pangilinan J."/>
            <person name="Larsson K.H."/>
            <person name="Matsuura K."/>
            <person name="Barry K."/>
            <person name="Labutti K."/>
            <person name="Kuo R."/>
            <person name="Ohm R.A."/>
            <person name="Bhattacharya S.S."/>
            <person name="Shirouzu T."/>
            <person name="Yoshinaga Y."/>
            <person name="Martin F.M."/>
            <person name="Grigoriev I.V."/>
            <person name="Hibbett D.S."/>
        </authorList>
    </citation>
    <scope>NUCLEOTIDE SEQUENCE [LARGE SCALE GENOMIC DNA]</scope>
    <source>
        <strain evidence="2 3">HHB12029</strain>
    </source>
</reference>
<sequence length="51" mass="5247">MYFVRVALAVLLSAAALATPVAFNSGGATPSCTPPLKRDGVEVDKRCLGVI</sequence>